<organism evidence="2 3">
    <name type="scientific">Candidatus Ornithospirochaeta stercoripullorum</name>
    <dbReference type="NCBI Taxonomy" id="2840899"/>
    <lineage>
        <taxon>Bacteria</taxon>
        <taxon>Pseudomonadati</taxon>
        <taxon>Spirochaetota</taxon>
        <taxon>Spirochaetia</taxon>
        <taxon>Spirochaetales</taxon>
        <taxon>Spirochaetaceae</taxon>
        <taxon>Spirochaetaceae incertae sedis</taxon>
        <taxon>Candidatus Ornithospirochaeta</taxon>
    </lineage>
</organism>
<evidence type="ECO:0000256" key="1">
    <source>
        <dbReference type="SAM" id="Phobius"/>
    </source>
</evidence>
<keyword evidence="1" id="KW-0472">Membrane</keyword>
<dbReference type="PANTHER" id="PTHR31303:SF1">
    <property type="entry name" value="CTP-DEPENDENT DIACYLGLYCEROL KINASE 1"/>
    <property type="match status" value="1"/>
</dbReference>
<proteinExistence type="predicted"/>
<feature type="transmembrane region" description="Helical" evidence="1">
    <location>
        <begin position="55"/>
        <end position="72"/>
    </location>
</feature>
<dbReference type="Proteomes" id="UP000823615">
    <property type="component" value="Unassembled WGS sequence"/>
</dbReference>
<protein>
    <recommendedName>
        <fullName evidence="4">Phosphatidate cytidylyltransferase</fullName>
    </recommendedName>
</protein>
<name>A0A9D9H630_9SPIO</name>
<reference evidence="2" key="1">
    <citation type="submission" date="2020-10" db="EMBL/GenBank/DDBJ databases">
        <authorList>
            <person name="Gilroy R."/>
        </authorList>
    </citation>
    <scope>NUCLEOTIDE SEQUENCE</scope>
    <source>
        <strain evidence="2">7293</strain>
    </source>
</reference>
<feature type="transmembrane region" description="Helical" evidence="1">
    <location>
        <begin position="104"/>
        <end position="124"/>
    </location>
</feature>
<feature type="transmembrane region" description="Helical" evidence="1">
    <location>
        <begin position="6"/>
        <end position="25"/>
    </location>
</feature>
<keyword evidence="1" id="KW-0812">Transmembrane</keyword>
<keyword evidence="1" id="KW-1133">Transmembrane helix</keyword>
<feature type="transmembrane region" description="Helical" evidence="1">
    <location>
        <begin position="32"/>
        <end position="49"/>
    </location>
</feature>
<dbReference type="InterPro" id="IPR037997">
    <property type="entry name" value="Dgk1-like"/>
</dbReference>
<evidence type="ECO:0000313" key="2">
    <source>
        <dbReference type="EMBL" id="MBO8436208.1"/>
    </source>
</evidence>
<feature type="transmembrane region" description="Helical" evidence="1">
    <location>
        <begin position="79"/>
        <end position="98"/>
    </location>
</feature>
<comment type="caution">
    <text evidence="2">The sequence shown here is derived from an EMBL/GenBank/DDBJ whole genome shotgun (WGS) entry which is preliminary data.</text>
</comment>
<accession>A0A9D9H630</accession>
<dbReference type="GO" id="GO:0004143">
    <property type="term" value="F:ATP-dependent diacylglycerol kinase activity"/>
    <property type="evidence" value="ECO:0007669"/>
    <property type="project" value="InterPro"/>
</dbReference>
<dbReference type="EMBL" id="JADIMT010000054">
    <property type="protein sequence ID" value="MBO8436208.1"/>
    <property type="molecule type" value="Genomic_DNA"/>
</dbReference>
<dbReference type="PANTHER" id="PTHR31303">
    <property type="entry name" value="CTP-DEPENDENT DIACYLGLYCEROL KINASE 1"/>
    <property type="match status" value="1"/>
</dbReference>
<sequence length="196" mass="21087">MSDLLLLLLTFIYVIAVLVISSLLRRFMTAEGARKFVHIAVAFTVFPVLFLDSPYLRLVGPVVFIAVNILIGKMRGERLAGLVLYPFSMLVLVIAYNSSLLSPAAVVTAMLTMGIGDGTAAIAGMRYGTVRIGKKTLQGSLCMLLMTMIVFLLFSDVPRYSCLLSAAVISAVECFSPSGFDNLTVPLVTAVLAEVL</sequence>
<feature type="transmembrane region" description="Helical" evidence="1">
    <location>
        <begin position="136"/>
        <end position="154"/>
    </location>
</feature>
<evidence type="ECO:0000313" key="3">
    <source>
        <dbReference type="Proteomes" id="UP000823615"/>
    </source>
</evidence>
<gene>
    <name evidence="2" type="ORF">IAA97_04445</name>
</gene>
<dbReference type="AlphaFoldDB" id="A0A9D9H630"/>
<evidence type="ECO:0008006" key="4">
    <source>
        <dbReference type="Google" id="ProtNLM"/>
    </source>
</evidence>
<reference evidence="2" key="2">
    <citation type="journal article" date="2021" name="PeerJ">
        <title>Extensive microbial diversity within the chicken gut microbiome revealed by metagenomics and culture.</title>
        <authorList>
            <person name="Gilroy R."/>
            <person name="Ravi A."/>
            <person name="Getino M."/>
            <person name="Pursley I."/>
            <person name="Horton D.L."/>
            <person name="Alikhan N.F."/>
            <person name="Baker D."/>
            <person name="Gharbi K."/>
            <person name="Hall N."/>
            <person name="Watson M."/>
            <person name="Adriaenssens E.M."/>
            <person name="Foster-Nyarko E."/>
            <person name="Jarju S."/>
            <person name="Secka A."/>
            <person name="Antonio M."/>
            <person name="Oren A."/>
            <person name="Chaudhuri R.R."/>
            <person name="La Ragione R."/>
            <person name="Hildebrand F."/>
            <person name="Pallen M.J."/>
        </authorList>
    </citation>
    <scope>NUCLEOTIDE SEQUENCE</scope>
    <source>
        <strain evidence="2">7293</strain>
    </source>
</reference>